<feature type="region of interest" description="Disordered" evidence="10">
    <location>
        <begin position="1"/>
        <end position="25"/>
    </location>
</feature>
<sequence>MRKRRNSPLGSRHHRQDGPSSHCAAEVGPRVQPAAAAPPECPLKIRHLIMPQQGQNLLGFLNRDQTRQQFCDVMVSVGGNLHRAHKVVLAHGSSYFHAELSKNPAAEHVTLDHVEDSVFRHLLELLYTSECFIMEKDVPALIRAARFLDMMDVLKLLSGDGDPAGEGGVRAAEAEPAGDADIHSSGSLCSAESLRGDASESPRRRSAEGQADVCQEVPAETETATASTRRSTRRRRTPTKFGRNSPARPGLGDEETPETGAAEEDEGGTNEEEARTTAEEQEGRTRSDHPSVPEVETESSTRGPVYPEGLAPVIIHTSNKKTLKCPKCDKTFDRAGGGTVRLRAGLLGFGWSFLHPFSTHSYKSAQSGREVPEPHQGAHGGEAVPV</sequence>
<evidence type="ECO:0000256" key="9">
    <source>
        <dbReference type="ARBA" id="ARBA00023242"/>
    </source>
</evidence>
<feature type="compositionally biased region" description="Basic residues" evidence="10">
    <location>
        <begin position="1"/>
        <end position="15"/>
    </location>
</feature>
<dbReference type="GO" id="GO:0008270">
    <property type="term" value="F:zinc ion binding"/>
    <property type="evidence" value="ECO:0007669"/>
    <property type="project" value="UniProtKB-KW"/>
</dbReference>
<dbReference type="EMBL" id="CAAE01014542">
    <property type="protein sequence ID" value="CAF97533.1"/>
    <property type="molecule type" value="Genomic_DNA"/>
</dbReference>
<feature type="region of interest" description="Disordered" evidence="10">
    <location>
        <begin position="364"/>
        <end position="386"/>
    </location>
</feature>
<evidence type="ECO:0000256" key="10">
    <source>
        <dbReference type="SAM" id="MobiDB-lite"/>
    </source>
</evidence>
<organism evidence="12">
    <name type="scientific">Tetraodon nigroviridis</name>
    <name type="common">Spotted green pufferfish</name>
    <name type="synonym">Chelonodon nigroviridis</name>
    <dbReference type="NCBI Taxonomy" id="99883"/>
    <lineage>
        <taxon>Eukaryota</taxon>
        <taxon>Metazoa</taxon>
        <taxon>Chordata</taxon>
        <taxon>Craniata</taxon>
        <taxon>Vertebrata</taxon>
        <taxon>Euteleostomi</taxon>
        <taxon>Actinopterygii</taxon>
        <taxon>Neopterygii</taxon>
        <taxon>Teleostei</taxon>
        <taxon>Neoteleostei</taxon>
        <taxon>Acanthomorphata</taxon>
        <taxon>Eupercaria</taxon>
        <taxon>Tetraodontiformes</taxon>
        <taxon>Tetradontoidea</taxon>
        <taxon>Tetraodontidae</taxon>
        <taxon>Tetraodon</taxon>
    </lineage>
</organism>
<dbReference type="AlphaFoldDB" id="Q4SP99"/>
<dbReference type="InterPro" id="IPR050457">
    <property type="entry name" value="ZnFinger_BTB_dom_contain"/>
</dbReference>
<dbReference type="GO" id="GO:0000978">
    <property type="term" value="F:RNA polymerase II cis-regulatory region sequence-specific DNA binding"/>
    <property type="evidence" value="ECO:0007669"/>
    <property type="project" value="TreeGrafter"/>
</dbReference>
<dbReference type="InterPro" id="IPR000210">
    <property type="entry name" value="BTB/POZ_dom"/>
</dbReference>
<keyword evidence="6" id="KW-0805">Transcription regulation</keyword>
<dbReference type="PROSITE" id="PS50097">
    <property type="entry name" value="BTB"/>
    <property type="match status" value="1"/>
</dbReference>
<dbReference type="Pfam" id="PF00651">
    <property type="entry name" value="BTB"/>
    <property type="match status" value="1"/>
</dbReference>
<keyword evidence="2" id="KW-0479">Metal-binding</keyword>
<accession>Q4SP99</accession>
<feature type="region of interest" description="Disordered" evidence="10">
    <location>
        <begin position="161"/>
        <end position="308"/>
    </location>
</feature>
<keyword evidence="3" id="KW-0677">Repeat</keyword>
<reference evidence="12" key="1">
    <citation type="journal article" date="2004" name="Nature">
        <title>Genome duplication in the teleost fish Tetraodon nigroviridis reveals the early vertebrate proto-karyotype.</title>
        <authorList>
            <person name="Jaillon O."/>
            <person name="Aury J.-M."/>
            <person name="Brunet F."/>
            <person name="Petit J.-L."/>
            <person name="Stange-Thomann N."/>
            <person name="Mauceli E."/>
            <person name="Bouneau L."/>
            <person name="Fischer C."/>
            <person name="Ozouf-Costaz C."/>
            <person name="Bernot A."/>
            <person name="Nicaud S."/>
            <person name="Jaffe D."/>
            <person name="Fisher S."/>
            <person name="Lutfalla G."/>
            <person name="Dossat C."/>
            <person name="Segurens B."/>
            <person name="Dasilva C."/>
            <person name="Salanoubat M."/>
            <person name="Levy M."/>
            <person name="Boudet N."/>
            <person name="Castellano S."/>
            <person name="Anthouard V."/>
            <person name="Jubin C."/>
            <person name="Castelli V."/>
            <person name="Katinka M."/>
            <person name="Vacherie B."/>
            <person name="Biemont C."/>
            <person name="Skalli Z."/>
            <person name="Cattolico L."/>
            <person name="Poulain J."/>
            <person name="De Berardinis V."/>
            <person name="Cruaud C."/>
            <person name="Duprat S."/>
            <person name="Brottier P."/>
            <person name="Coutanceau J.-P."/>
            <person name="Gouzy J."/>
            <person name="Parra G."/>
            <person name="Lardier G."/>
            <person name="Chapple C."/>
            <person name="McKernan K.J."/>
            <person name="McEwan P."/>
            <person name="Bosak S."/>
            <person name="Kellis M."/>
            <person name="Volff J.-N."/>
            <person name="Guigo R."/>
            <person name="Zody M.C."/>
            <person name="Mesirov J."/>
            <person name="Lindblad-Toh K."/>
            <person name="Birren B."/>
            <person name="Nusbaum C."/>
            <person name="Kahn D."/>
            <person name="Robinson-Rechavi M."/>
            <person name="Laudet V."/>
            <person name="Schachter V."/>
            <person name="Quetier F."/>
            <person name="Saurin W."/>
            <person name="Scarpelli C."/>
            <person name="Wincker P."/>
            <person name="Lander E.S."/>
            <person name="Weissenbach J."/>
            <person name="Roest Crollius H."/>
        </authorList>
    </citation>
    <scope>NUCLEOTIDE SEQUENCE [LARGE SCALE GENOMIC DNA]</scope>
</reference>
<evidence type="ECO:0000256" key="7">
    <source>
        <dbReference type="ARBA" id="ARBA00023125"/>
    </source>
</evidence>
<feature type="domain" description="BTB" evidence="11">
    <location>
        <begin position="71"/>
        <end position="135"/>
    </location>
</feature>
<evidence type="ECO:0000256" key="5">
    <source>
        <dbReference type="ARBA" id="ARBA00022833"/>
    </source>
</evidence>
<evidence type="ECO:0000313" key="12">
    <source>
        <dbReference type="EMBL" id="CAF97533.1"/>
    </source>
</evidence>
<comment type="caution">
    <text evidence="12">The sequence shown here is derived from an EMBL/GenBank/DDBJ whole genome shotgun (WGS) entry which is preliminary data.</text>
</comment>
<keyword evidence="9" id="KW-0539">Nucleus</keyword>
<keyword evidence="5" id="KW-0862">Zinc</keyword>
<reference evidence="12" key="2">
    <citation type="submission" date="2004-02" db="EMBL/GenBank/DDBJ databases">
        <authorList>
            <consortium name="Genoscope"/>
            <consortium name="Whitehead Institute Centre for Genome Research"/>
        </authorList>
    </citation>
    <scope>NUCLEOTIDE SEQUENCE</scope>
</reference>
<name>Q4SP99_TETNG</name>
<evidence type="ECO:0000256" key="3">
    <source>
        <dbReference type="ARBA" id="ARBA00022737"/>
    </source>
</evidence>
<evidence type="ECO:0000256" key="8">
    <source>
        <dbReference type="ARBA" id="ARBA00023163"/>
    </source>
</evidence>
<evidence type="ECO:0000256" key="2">
    <source>
        <dbReference type="ARBA" id="ARBA00022723"/>
    </source>
</evidence>
<evidence type="ECO:0000256" key="1">
    <source>
        <dbReference type="ARBA" id="ARBA00004123"/>
    </source>
</evidence>
<keyword evidence="4" id="KW-0863">Zinc-finger</keyword>
<comment type="subcellular location">
    <subcellularLocation>
        <location evidence="1">Nucleus</location>
    </subcellularLocation>
</comment>
<dbReference type="GO" id="GO:0005634">
    <property type="term" value="C:nucleus"/>
    <property type="evidence" value="ECO:0007669"/>
    <property type="project" value="UniProtKB-SubCell"/>
</dbReference>
<dbReference type="PANTHER" id="PTHR46105">
    <property type="entry name" value="AGAP004733-PA"/>
    <property type="match status" value="1"/>
</dbReference>
<dbReference type="SMART" id="SM00225">
    <property type="entry name" value="BTB"/>
    <property type="match status" value="1"/>
</dbReference>
<dbReference type="SUPFAM" id="SSF54695">
    <property type="entry name" value="POZ domain"/>
    <property type="match status" value="1"/>
</dbReference>
<proteinExistence type="predicted"/>
<gene>
    <name evidence="12" type="ORF">GSTENG00014944001</name>
</gene>
<dbReference type="KEGG" id="tng:GSTEN00014944G001"/>
<dbReference type="InterPro" id="IPR011333">
    <property type="entry name" value="SKP1/BTB/POZ_sf"/>
</dbReference>
<feature type="compositionally biased region" description="Acidic residues" evidence="10">
    <location>
        <begin position="252"/>
        <end position="271"/>
    </location>
</feature>
<dbReference type="GO" id="GO:0000981">
    <property type="term" value="F:DNA-binding transcription factor activity, RNA polymerase II-specific"/>
    <property type="evidence" value="ECO:0007669"/>
    <property type="project" value="TreeGrafter"/>
</dbReference>
<dbReference type="OrthoDB" id="654211at2759"/>
<feature type="compositionally biased region" description="Basic and acidic residues" evidence="10">
    <location>
        <begin position="272"/>
        <end position="291"/>
    </location>
</feature>
<evidence type="ECO:0000259" key="11">
    <source>
        <dbReference type="PROSITE" id="PS50097"/>
    </source>
</evidence>
<feature type="compositionally biased region" description="Basic and acidic residues" evidence="10">
    <location>
        <begin position="194"/>
        <end position="207"/>
    </location>
</feature>
<evidence type="ECO:0000256" key="6">
    <source>
        <dbReference type="ARBA" id="ARBA00023015"/>
    </source>
</evidence>
<keyword evidence="7" id="KW-0238">DNA-binding</keyword>
<dbReference type="Gene3D" id="3.30.710.10">
    <property type="entry name" value="Potassium Channel Kv1.1, Chain A"/>
    <property type="match status" value="1"/>
</dbReference>
<evidence type="ECO:0000256" key="4">
    <source>
        <dbReference type="ARBA" id="ARBA00022771"/>
    </source>
</evidence>
<dbReference type="PANTHER" id="PTHR46105:SF5">
    <property type="entry name" value="ZINC FINGER AND BTB DOMAIN-CONTAINING PROTEIN 44 ISOFORM X1"/>
    <property type="match status" value="1"/>
</dbReference>
<protein>
    <submittedName>
        <fullName evidence="12">(spotted green pufferfish) hypothetical protein</fullName>
    </submittedName>
</protein>
<keyword evidence="8" id="KW-0804">Transcription</keyword>
<feature type="compositionally biased region" description="Low complexity" evidence="10">
    <location>
        <begin position="218"/>
        <end position="229"/>
    </location>
</feature>